<dbReference type="InterPro" id="IPR000326">
    <property type="entry name" value="PAP2/HPO"/>
</dbReference>
<evidence type="ECO:0000313" key="5">
    <source>
        <dbReference type="RefSeq" id="XP_005187555.1"/>
    </source>
</evidence>
<dbReference type="Proteomes" id="UP001652621">
    <property type="component" value="Unplaced"/>
</dbReference>
<accession>A0A1I8NFV9</accession>
<organism evidence="3">
    <name type="scientific">Musca domestica</name>
    <name type="common">House fly</name>
    <dbReference type="NCBI Taxonomy" id="7370"/>
    <lineage>
        <taxon>Eukaryota</taxon>
        <taxon>Metazoa</taxon>
        <taxon>Ecdysozoa</taxon>
        <taxon>Arthropoda</taxon>
        <taxon>Hexapoda</taxon>
        <taxon>Insecta</taxon>
        <taxon>Pterygota</taxon>
        <taxon>Neoptera</taxon>
        <taxon>Endopterygota</taxon>
        <taxon>Diptera</taxon>
        <taxon>Brachycera</taxon>
        <taxon>Muscomorpha</taxon>
        <taxon>Muscoidea</taxon>
        <taxon>Muscidae</taxon>
        <taxon>Musca</taxon>
    </lineage>
</organism>
<feature type="domain" description="Phosphatidic acid phosphatase type 2/haloperoxidase" evidence="2">
    <location>
        <begin position="75"/>
        <end position="181"/>
    </location>
</feature>
<dbReference type="Pfam" id="PF01569">
    <property type="entry name" value="PAP2"/>
    <property type="match status" value="1"/>
</dbReference>
<dbReference type="CDD" id="cd03391">
    <property type="entry name" value="PAP2_containing_2_like"/>
    <property type="match status" value="1"/>
</dbReference>
<sequence length="208" mass="23241">MAKRQKPKIVETILQYDEKLTKKFVGFLLSQTTLKSLKTHCKALEISCNGIVWLASWIGLIWLLSDKDLYESQLNMLVGLIFDIIVIAVMKAAFRRRRPTACNDMMQLGPDKFSFPSGHASRAVFVATFFILLSPVSAIWWMPLLAWSSAVCMSRIIIQRHYILDVVAGMLVGLLEAGVMCILWIGKDTAQSIIASMSSDNLPGGEDE</sequence>
<dbReference type="PANTHER" id="PTHR14969">
    <property type="entry name" value="SPHINGOSINE-1-PHOSPHATE PHOSPHOHYDROLASE"/>
    <property type="match status" value="1"/>
</dbReference>
<keyword evidence="4" id="KW-1185">Reference proteome</keyword>
<dbReference type="SUPFAM" id="SSF48317">
    <property type="entry name" value="Acid phosphatase/Vanadium-dependent haloperoxidase"/>
    <property type="match status" value="1"/>
</dbReference>
<feature type="transmembrane region" description="Helical" evidence="1">
    <location>
        <begin position="76"/>
        <end position="94"/>
    </location>
</feature>
<dbReference type="InterPro" id="IPR036938">
    <property type="entry name" value="PAP2/HPO_sf"/>
</dbReference>
<feature type="transmembrane region" description="Helical" evidence="1">
    <location>
        <begin position="162"/>
        <end position="185"/>
    </location>
</feature>
<keyword evidence="1" id="KW-0472">Membrane</keyword>
<feature type="transmembrane region" description="Helical" evidence="1">
    <location>
        <begin position="43"/>
        <end position="64"/>
    </location>
</feature>
<protein>
    <submittedName>
        <fullName evidence="5">Phospholipid phosphatase 6</fullName>
    </submittedName>
</protein>
<dbReference type="SMART" id="SM00014">
    <property type="entry name" value="acidPPc"/>
    <property type="match status" value="1"/>
</dbReference>
<name>A0A1I8NFV9_MUSDO</name>
<dbReference type="STRING" id="7370.A0A1I8NFV9"/>
<evidence type="ECO:0000313" key="3">
    <source>
        <dbReference type="EnsemblMetazoa" id="MDOA014722-PA"/>
    </source>
</evidence>
<dbReference type="Gene3D" id="1.20.144.10">
    <property type="entry name" value="Phosphatidic acid phosphatase type 2/haloperoxidase"/>
    <property type="match status" value="1"/>
</dbReference>
<dbReference type="eggNOG" id="KOG4268">
    <property type="taxonomic scope" value="Eukaryota"/>
</dbReference>
<evidence type="ECO:0000256" key="1">
    <source>
        <dbReference type="SAM" id="Phobius"/>
    </source>
</evidence>
<dbReference type="VEuPathDB" id="VectorBase:MDOMA2_005485"/>
<dbReference type="OrthoDB" id="10266771at2759"/>
<gene>
    <name evidence="3" type="primary">101892978</name>
    <name evidence="5" type="synonym">LOC101892978</name>
</gene>
<feature type="transmembrane region" description="Helical" evidence="1">
    <location>
        <begin position="123"/>
        <end position="142"/>
    </location>
</feature>
<dbReference type="RefSeq" id="XP_005187555.1">
    <property type="nucleotide sequence ID" value="XM_005187498.3"/>
</dbReference>
<evidence type="ECO:0000313" key="4">
    <source>
        <dbReference type="Proteomes" id="UP001652621"/>
    </source>
</evidence>
<dbReference type="GeneID" id="101892978"/>
<dbReference type="EnsemblMetazoa" id="MDOA014722-RA">
    <property type="protein sequence ID" value="MDOA014722-PA"/>
    <property type="gene ID" value="MDOA014722"/>
</dbReference>
<reference evidence="3" key="1">
    <citation type="submission" date="2020-05" db="UniProtKB">
        <authorList>
            <consortium name="EnsemblMetazoa"/>
        </authorList>
    </citation>
    <scope>IDENTIFICATION</scope>
    <source>
        <strain evidence="3">Aabys</strain>
    </source>
</reference>
<dbReference type="PANTHER" id="PTHR14969:SF13">
    <property type="entry name" value="AT30094P"/>
    <property type="match status" value="1"/>
</dbReference>
<keyword evidence="1" id="KW-1133">Transmembrane helix</keyword>
<reference evidence="5" key="2">
    <citation type="submission" date="2025-04" db="UniProtKB">
        <authorList>
            <consortium name="RefSeq"/>
        </authorList>
    </citation>
    <scope>IDENTIFICATION</scope>
    <source>
        <strain evidence="5">Aabys</strain>
    </source>
</reference>
<dbReference type="AlphaFoldDB" id="A0A1I8NFV9"/>
<dbReference type="KEGG" id="mde:101892978"/>
<dbReference type="GO" id="GO:0042392">
    <property type="term" value="F:sphingosine-1-phosphate phosphatase activity"/>
    <property type="evidence" value="ECO:0007669"/>
    <property type="project" value="TreeGrafter"/>
</dbReference>
<evidence type="ECO:0000259" key="2">
    <source>
        <dbReference type="SMART" id="SM00014"/>
    </source>
</evidence>
<keyword evidence="1" id="KW-0812">Transmembrane</keyword>
<proteinExistence type="predicted"/>
<dbReference type="VEuPathDB" id="VectorBase:MDOA014722"/>